<reference evidence="2" key="1">
    <citation type="journal article" date="2013" name="Mol. Plant Microbe Interact.">
        <title>Global aspects of pacC regulation of pathogenicity genes in Colletotrichum gloeosporioides as revealed by transcriptome analysis.</title>
        <authorList>
            <person name="Alkan N."/>
            <person name="Meng X."/>
            <person name="Friedlander G."/>
            <person name="Reuveni E."/>
            <person name="Sukno S."/>
            <person name="Sherman A."/>
            <person name="Thon M."/>
            <person name="Fluhr R."/>
            <person name="Prusky D."/>
        </authorList>
    </citation>
    <scope>NUCLEOTIDE SEQUENCE [LARGE SCALE GENOMIC DNA]</scope>
    <source>
        <strain evidence="2">Cg-14</strain>
    </source>
</reference>
<proteinExistence type="predicted"/>
<comment type="caution">
    <text evidence="1">The sequence shown here is derived from an EMBL/GenBank/DDBJ whole genome shotgun (WGS) entry which is preliminary data.</text>
</comment>
<dbReference type="Proteomes" id="UP000015530">
    <property type="component" value="Unassembled WGS sequence"/>
</dbReference>
<name>T0KR70_COLGC</name>
<evidence type="ECO:0000313" key="1">
    <source>
        <dbReference type="EMBL" id="EQB55158.1"/>
    </source>
</evidence>
<gene>
    <name evidence="1" type="ORF">CGLO_04935</name>
</gene>
<sequence length="147" mass="17329">MNLDTILIDGFNIIHNPEKASVRYLRVKSGSRSLDLRLREFWSHDLVVNHPALQALDILTRDLLDWTQWIEENYQHWRVRSRVRIINVDTGEYLNDVNSVPYSDWYDTHIGGREPTRVTDETDEERMEAMRLYGHPLPVADLSRGIE</sequence>
<dbReference type="HOGENOM" id="CLU_1767906_0_0_1"/>
<protein>
    <submittedName>
        <fullName evidence="1">Uncharacterized protein</fullName>
    </submittedName>
</protein>
<evidence type="ECO:0000313" key="2">
    <source>
        <dbReference type="Proteomes" id="UP000015530"/>
    </source>
</evidence>
<dbReference type="OrthoDB" id="3473305at2759"/>
<organism evidence="1 2">
    <name type="scientific">Colletotrichum gloeosporioides (strain Cg-14)</name>
    <name type="common">Anthracnose fungus</name>
    <name type="synonym">Glomerella cingulata</name>
    <dbReference type="NCBI Taxonomy" id="1237896"/>
    <lineage>
        <taxon>Eukaryota</taxon>
        <taxon>Fungi</taxon>
        <taxon>Dikarya</taxon>
        <taxon>Ascomycota</taxon>
        <taxon>Pezizomycotina</taxon>
        <taxon>Sordariomycetes</taxon>
        <taxon>Hypocreomycetidae</taxon>
        <taxon>Glomerellales</taxon>
        <taxon>Glomerellaceae</taxon>
        <taxon>Colletotrichum</taxon>
        <taxon>Colletotrichum gloeosporioides species complex</taxon>
    </lineage>
</organism>
<dbReference type="AlphaFoldDB" id="T0KR70"/>
<dbReference type="EMBL" id="AMYD01000993">
    <property type="protein sequence ID" value="EQB55158.1"/>
    <property type="molecule type" value="Genomic_DNA"/>
</dbReference>
<accession>T0KR70</accession>